<keyword evidence="1" id="KW-0732">Signal</keyword>
<feature type="chain" id="PRO_5047260437" description="Lipoprotein" evidence="1">
    <location>
        <begin position="21"/>
        <end position="153"/>
    </location>
</feature>
<evidence type="ECO:0008006" key="4">
    <source>
        <dbReference type="Google" id="ProtNLM"/>
    </source>
</evidence>
<dbReference type="EMBL" id="JAWMWH010000001">
    <property type="protein sequence ID" value="MEJ6400343.1"/>
    <property type="molecule type" value="Genomic_DNA"/>
</dbReference>
<comment type="caution">
    <text evidence="2">The sequence shown here is derived from an EMBL/GenBank/DDBJ whole genome shotgun (WGS) entry which is preliminary data.</text>
</comment>
<evidence type="ECO:0000313" key="3">
    <source>
        <dbReference type="Proteomes" id="UP001370590"/>
    </source>
</evidence>
<name>A0ABU8SKC2_9LACO</name>
<sequence>MKKALLITVASLTLLLSACGKTGTTIVKSKFTNIDTSKYQPINEKLSKKKLIRLKPNNMKYLMHHYSIKGEITKIGKSFQGSATFVIKDPKTKLTYASVTNDITSMKAFQVGDKVTIGVDGLSKIAKNNNLYGITTKDNPSRLSTVTYRIGAY</sequence>
<organism evidence="2 3">
    <name type="scientific">Nicoliella lavandulae</name>
    <dbReference type="NCBI Taxonomy" id="3082954"/>
    <lineage>
        <taxon>Bacteria</taxon>
        <taxon>Bacillati</taxon>
        <taxon>Bacillota</taxon>
        <taxon>Bacilli</taxon>
        <taxon>Lactobacillales</taxon>
        <taxon>Lactobacillaceae</taxon>
        <taxon>Nicoliella</taxon>
    </lineage>
</organism>
<dbReference type="PROSITE" id="PS51257">
    <property type="entry name" value="PROKAR_LIPOPROTEIN"/>
    <property type="match status" value="1"/>
</dbReference>
<evidence type="ECO:0000313" key="2">
    <source>
        <dbReference type="EMBL" id="MEJ6400343.1"/>
    </source>
</evidence>
<feature type="signal peptide" evidence="1">
    <location>
        <begin position="1"/>
        <end position="20"/>
    </location>
</feature>
<dbReference type="Proteomes" id="UP001370590">
    <property type="component" value="Unassembled WGS sequence"/>
</dbReference>
<accession>A0ABU8SKC2</accession>
<protein>
    <recommendedName>
        <fullName evidence="4">Lipoprotein</fullName>
    </recommendedName>
</protein>
<reference evidence="2 3" key="1">
    <citation type="submission" date="2023-10" db="EMBL/GenBank/DDBJ databases">
        <title>Nicoliella lavandulae sp. nov. isolated from Lavandula angustifolia flowers.</title>
        <authorList>
            <person name="Alcantara C."/>
            <person name="Zuniga M."/>
            <person name="Landete J.M."/>
            <person name="Monedero V."/>
        </authorList>
    </citation>
    <scope>NUCLEOTIDE SEQUENCE [LARGE SCALE GENOMIC DNA]</scope>
    <source>
        <strain evidence="2 3">Es01</strain>
    </source>
</reference>
<dbReference type="RefSeq" id="WP_339960153.1">
    <property type="nucleotide sequence ID" value="NZ_JAWMWH010000001.1"/>
</dbReference>
<evidence type="ECO:0000256" key="1">
    <source>
        <dbReference type="SAM" id="SignalP"/>
    </source>
</evidence>
<keyword evidence="3" id="KW-1185">Reference proteome</keyword>
<proteinExistence type="predicted"/>
<gene>
    <name evidence="2" type="ORF">R4146_04050</name>
</gene>